<organism evidence="5 6">
    <name type="scientific">Candidatus Thiomargarita nelsonii</name>
    <dbReference type="NCBI Taxonomy" id="1003181"/>
    <lineage>
        <taxon>Bacteria</taxon>
        <taxon>Pseudomonadati</taxon>
        <taxon>Pseudomonadota</taxon>
        <taxon>Gammaproteobacteria</taxon>
        <taxon>Thiotrichales</taxon>
        <taxon>Thiotrichaceae</taxon>
        <taxon>Thiomargarita</taxon>
    </lineage>
</organism>
<dbReference type="AlphaFoldDB" id="A0A0A6PF99"/>
<proteinExistence type="predicted"/>
<protein>
    <recommendedName>
        <fullName evidence="4">HTH hxlR-type domain-containing protein</fullName>
    </recommendedName>
</protein>
<keyword evidence="2" id="KW-0238">DNA-binding</keyword>
<evidence type="ECO:0000256" key="2">
    <source>
        <dbReference type="ARBA" id="ARBA00023125"/>
    </source>
</evidence>
<evidence type="ECO:0000313" key="6">
    <source>
        <dbReference type="Proteomes" id="UP000030428"/>
    </source>
</evidence>
<dbReference type="SUPFAM" id="SSF46785">
    <property type="entry name" value="Winged helix' DNA-binding domain"/>
    <property type="match status" value="1"/>
</dbReference>
<keyword evidence="3" id="KW-0804">Transcription</keyword>
<dbReference type="Proteomes" id="UP000030428">
    <property type="component" value="Unassembled WGS sequence"/>
</dbReference>
<dbReference type="InterPro" id="IPR036388">
    <property type="entry name" value="WH-like_DNA-bd_sf"/>
</dbReference>
<evidence type="ECO:0000256" key="3">
    <source>
        <dbReference type="ARBA" id="ARBA00023163"/>
    </source>
</evidence>
<dbReference type="GO" id="GO:0003677">
    <property type="term" value="F:DNA binding"/>
    <property type="evidence" value="ECO:0007669"/>
    <property type="project" value="UniProtKB-KW"/>
</dbReference>
<dbReference type="Gene3D" id="1.10.10.10">
    <property type="entry name" value="Winged helix-like DNA-binding domain superfamily/Winged helix DNA-binding domain"/>
    <property type="match status" value="1"/>
</dbReference>
<evidence type="ECO:0000313" key="5">
    <source>
        <dbReference type="EMBL" id="KHD08952.1"/>
    </source>
</evidence>
<keyword evidence="1" id="KW-0805">Transcription regulation</keyword>
<keyword evidence="6" id="KW-1185">Reference proteome</keyword>
<dbReference type="PROSITE" id="PS51118">
    <property type="entry name" value="HTH_HXLR"/>
    <property type="match status" value="1"/>
</dbReference>
<gene>
    <name evidence="5" type="ORF">PN36_10000</name>
</gene>
<comment type="caution">
    <text evidence="5">The sequence shown here is derived from an EMBL/GenBank/DDBJ whole genome shotgun (WGS) entry which is preliminary data.</text>
</comment>
<name>A0A0A6PF99_9GAMM</name>
<evidence type="ECO:0000259" key="4">
    <source>
        <dbReference type="PROSITE" id="PS51118"/>
    </source>
</evidence>
<reference evidence="5 6" key="1">
    <citation type="journal article" date="2016" name="Front. Microbiol.">
        <title>Single-Cell (Meta-)Genomics of a Dimorphic Candidatus Thiomargarita nelsonii Reveals Genomic Plasticity.</title>
        <authorList>
            <person name="Flood B.E."/>
            <person name="Fliss P."/>
            <person name="Jones D.S."/>
            <person name="Dick G.J."/>
            <person name="Jain S."/>
            <person name="Kaster A.K."/>
            <person name="Winkel M."/>
            <person name="Mussmann M."/>
            <person name="Bailey J."/>
        </authorList>
    </citation>
    <scope>NUCLEOTIDE SEQUENCE [LARGE SCALE GENOMIC DNA]</scope>
    <source>
        <strain evidence="5">Hydrate Ridge</strain>
    </source>
</reference>
<sequence length="113" mass="13112">MDKQRLVAKKKYNCPVEATLSVIGGKWKCLIIHHLIDGTKRFNELRRLIPAITQRMLTSQLRELEADRIVNRKVYAQVPPKTEYSLTELGKTLEPVLWAMHDWGKGLINVQNF</sequence>
<dbReference type="PANTHER" id="PTHR33204">
    <property type="entry name" value="TRANSCRIPTIONAL REGULATOR, MARR FAMILY"/>
    <property type="match status" value="1"/>
</dbReference>
<feature type="domain" description="HTH hxlR-type" evidence="4">
    <location>
        <begin position="14"/>
        <end position="112"/>
    </location>
</feature>
<dbReference type="InterPro" id="IPR036390">
    <property type="entry name" value="WH_DNA-bd_sf"/>
</dbReference>
<accession>A0A0A6PF99</accession>
<dbReference type="PANTHER" id="PTHR33204:SF29">
    <property type="entry name" value="TRANSCRIPTIONAL REGULATOR"/>
    <property type="match status" value="1"/>
</dbReference>
<dbReference type="Pfam" id="PF01638">
    <property type="entry name" value="HxlR"/>
    <property type="match status" value="1"/>
</dbReference>
<dbReference type="EMBL" id="JSZA02000030">
    <property type="protein sequence ID" value="KHD08952.1"/>
    <property type="molecule type" value="Genomic_DNA"/>
</dbReference>
<evidence type="ECO:0000256" key="1">
    <source>
        <dbReference type="ARBA" id="ARBA00023015"/>
    </source>
</evidence>
<dbReference type="InterPro" id="IPR002577">
    <property type="entry name" value="HTH_HxlR"/>
</dbReference>